<evidence type="ECO:0000313" key="3">
    <source>
        <dbReference type="Proteomes" id="UP000580250"/>
    </source>
</evidence>
<dbReference type="AlphaFoldDB" id="A0A6V7VUN6"/>
<reference evidence="2 3" key="1">
    <citation type="submission" date="2020-08" db="EMBL/GenBank/DDBJ databases">
        <authorList>
            <person name="Koutsovoulos G."/>
            <person name="Danchin GJ E."/>
        </authorList>
    </citation>
    <scope>NUCLEOTIDE SEQUENCE [LARGE SCALE GENOMIC DNA]</scope>
</reference>
<proteinExistence type="predicted"/>
<dbReference type="Proteomes" id="UP000580250">
    <property type="component" value="Unassembled WGS sequence"/>
</dbReference>
<evidence type="ECO:0000256" key="1">
    <source>
        <dbReference type="SAM" id="SignalP"/>
    </source>
</evidence>
<evidence type="ECO:0000313" key="2">
    <source>
        <dbReference type="EMBL" id="CAD2178294.1"/>
    </source>
</evidence>
<feature type="signal peptide" evidence="1">
    <location>
        <begin position="1"/>
        <end position="17"/>
    </location>
</feature>
<feature type="chain" id="PRO_5028243145" evidence="1">
    <location>
        <begin position="18"/>
        <end position="79"/>
    </location>
</feature>
<comment type="caution">
    <text evidence="2">The sequence shown here is derived from an EMBL/GenBank/DDBJ whole genome shotgun (WGS) entry which is preliminary data.</text>
</comment>
<protein>
    <submittedName>
        <fullName evidence="2">Uncharacterized protein</fullName>
    </submittedName>
</protein>
<dbReference type="EMBL" id="CAJEWN010000316">
    <property type="protein sequence ID" value="CAD2178294.1"/>
    <property type="molecule type" value="Genomic_DNA"/>
</dbReference>
<accession>A0A6V7VUN6</accession>
<name>A0A6V7VUN6_MELEN</name>
<organism evidence="2 3">
    <name type="scientific">Meloidogyne enterolobii</name>
    <name type="common">Root-knot nematode worm</name>
    <name type="synonym">Meloidogyne mayaguensis</name>
    <dbReference type="NCBI Taxonomy" id="390850"/>
    <lineage>
        <taxon>Eukaryota</taxon>
        <taxon>Metazoa</taxon>
        <taxon>Ecdysozoa</taxon>
        <taxon>Nematoda</taxon>
        <taxon>Chromadorea</taxon>
        <taxon>Rhabditida</taxon>
        <taxon>Tylenchina</taxon>
        <taxon>Tylenchomorpha</taxon>
        <taxon>Tylenchoidea</taxon>
        <taxon>Meloidogynidae</taxon>
        <taxon>Meloidogyninae</taxon>
        <taxon>Meloidogyne</taxon>
    </lineage>
</organism>
<gene>
    <name evidence="2" type="ORF">MENT_LOCUS30226</name>
</gene>
<sequence>MLLITLILGNCCCLLVGKGVEGLLRLSSFSPFFKRLFRIKEPTFAGVLENKYLNRNREKMFGIEKLFYSFCLEPKPSLS</sequence>
<keyword evidence="1" id="KW-0732">Signal</keyword>